<dbReference type="RefSeq" id="WP_271316512.1">
    <property type="nucleotide sequence ID" value="NZ_JAAGKO020000021.1"/>
</dbReference>
<feature type="transmembrane region" description="Helical" evidence="2">
    <location>
        <begin position="203"/>
        <end position="222"/>
    </location>
</feature>
<feature type="transmembrane region" description="Helical" evidence="2">
    <location>
        <begin position="114"/>
        <end position="132"/>
    </location>
</feature>
<accession>A0AA90K9Z1</accession>
<evidence type="ECO:0000313" key="4">
    <source>
        <dbReference type="EMBL" id="MDI5964162.1"/>
    </source>
</evidence>
<gene>
    <name evidence="4" type="ORF">POF43_015790</name>
    <name evidence="5" type="ORF">POF50_020965</name>
</gene>
<feature type="transmembrane region" description="Helical" evidence="2">
    <location>
        <begin position="228"/>
        <end position="249"/>
    </location>
</feature>
<evidence type="ECO:0000256" key="2">
    <source>
        <dbReference type="SAM" id="Phobius"/>
    </source>
</evidence>
<feature type="transmembrane region" description="Helical" evidence="2">
    <location>
        <begin position="57"/>
        <end position="79"/>
    </location>
</feature>
<feature type="transmembrane region" description="Helical" evidence="2">
    <location>
        <begin position="29"/>
        <end position="50"/>
    </location>
</feature>
<reference evidence="5 6" key="1">
    <citation type="submission" date="2023-05" db="EMBL/GenBank/DDBJ databases">
        <title>Streptantibioticus silvisoli sp. nov., acidotolerant actinomycetes 1 from pine litter.</title>
        <authorList>
            <person name="Swiecimska M."/>
            <person name="Golinska P."/>
            <person name="Sangal V."/>
            <person name="Wachnowicz B."/>
            <person name="Goodfellow M."/>
        </authorList>
    </citation>
    <scope>NUCLEOTIDE SEQUENCE</scope>
    <source>
        <strain evidence="5">SL13</strain>
        <strain evidence="4 6">SL54</strain>
    </source>
</reference>
<dbReference type="AlphaFoldDB" id="A0AA90K9Z1"/>
<keyword evidence="2" id="KW-1133">Transmembrane helix</keyword>
<dbReference type="SUPFAM" id="SSF103481">
    <property type="entry name" value="Multidrug resistance efflux transporter EmrE"/>
    <property type="match status" value="2"/>
</dbReference>
<dbReference type="Pfam" id="PF00892">
    <property type="entry name" value="EamA"/>
    <property type="match status" value="2"/>
</dbReference>
<dbReference type="EMBL" id="JAAGKO020000021">
    <property type="protein sequence ID" value="MDI5964162.1"/>
    <property type="molecule type" value="Genomic_DNA"/>
</dbReference>
<comment type="similarity">
    <text evidence="1">Belongs to the EamA transporter family.</text>
</comment>
<dbReference type="InterPro" id="IPR037185">
    <property type="entry name" value="EmrE-like"/>
</dbReference>
<name>A0AA90K9Z1_9ACTN</name>
<proteinExistence type="inferred from homology"/>
<comment type="caution">
    <text evidence="5">The sequence shown here is derived from an EMBL/GenBank/DDBJ whole genome shotgun (WGS) entry which is preliminary data.</text>
</comment>
<organism evidence="5">
    <name type="scientific">Streptantibioticus silvisoli</name>
    <dbReference type="NCBI Taxonomy" id="2705255"/>
    <lineage>
        <taxon>Bacteria</taxon>
        <taxon>Bacillati</taxon>
        <taxon>Actinomycetota</taxon>
        <taxon>Actinomycetes</taxon>
        <taxon>Kitasatosporales</taxon>
        <taxon>Streptomycetaceae</taxon>
        <taxon>Streptantibioticus</taxon>
    </lineage>
</organism>
<protein>
    <submittedName>
        <fullName evidence="5">DMT family transporter</fullName>
    </submittedName>
</protein>
<feature type="domain" description="EamA" evidence="3">
    <location>
        <begin position="144"/>
        <end position="276"/>
    </location>
</feature>
<evidence type="ECO:0000256" key="1">
    <source>
        <dbReference type="ARBA" id="ARBA00007362"/>
    </source>
</evidence>
<keyword evidence="2" id="KW-0472">Membrane</keyword>
<feature type="transmembrane region" description="Helical" evidence="2">
    <location>
        <begin position="170"/>
        <end position="191"/>
    </location>
</feature>
<evidence type="ECO:0000313" key="5">
    <source>
        <dbReference type="EMBL" id="MDI5971773.1"/>
    </source>
</evidence>
<keyword evidence="6" id="KW-1185">Reference proteome</keyword>
<dbReference type="EMBL" id="JABXJJ020000025">
    <property type="protein sequence ID" value="MDI5971773.1"/>
    <property type="molecule type" value="Genomic_DNA"/>
</dbReference>
<feature type="domain" description="EamA" evidence="3">
    <location>
        <begin position="3"/>
        <end position="131"/>
    </location>
</feature>
<keyword evidence="2" id="KW-0812">Transmembrane</keyword>
<dbReference type="Proteomes" id="UP001156398">
    <property type="component" value="Unassembled WGS sequence"/>
</dbReference>
<dbReference type="InterPro" id="IPR000620">
    <property type="entry name" value="EamA_dom"/>
</dbReference>
<sequence length="277" mass="28101">MTALLALLASAFWGTADFGGGIVSRRMPVVLVMLTSQVVALVLLTAGLCLPGVHVHIGVYLVYGALAGFLNLFGVFAFYRAMTSGPMSLVAPIAACGTALPVAYGLLRGEHVSVVQGAGIAVAFVGIVLVSGPEFRSGFAGGRTILLALGAAAGFGSLYLFSGLGAPHGVYGTLLAEKLTGIVILLPFVIATGTLKGMEFKRSTVGLAVVVGLGDIGASASYDSAAHSGHLAMVSVLGSLYPVVTSLLARQVLHERLRTVQNIGVLAALGGVVLINV</sequence>
<feature type="transmembrane region" description="Helical" evidence="2">
    <location>
        <begin position="144"/>
        <end position="164"/>
    </location>
</feature>
<evidence type="ECO:0000313" key="6">
    <source>
        <dbReference type="Proteomes" id="UP001156398"/>
    </source>
</evidence>
<evidence type="ECO:0000259" key="3">
    <source>
        <dbReference type="Pfam" id="PF00892"/>
    </source>
</evidence>
<dbReference type="GO" id="GO:0016020">
    <property type="term" value="C:membrane"/>
    <property type="evidence" value="ECO:0007669"/>
    <property type="project" value="InterPro"/>
</dbReference>